<evidence type="ECO:0008006" key="4">
    <source>
        <dbReference type="Google" id="ProtNLM"/>
    </source>
</evidence>
<protein>
    <recommendedName>
        <fullName evidence="4">DUF1471 domain-containing protein</fullName>
    </recommendedName>
</protein>
<dbReference type="AlphaFoldDB" id="A0AA46KAZ6"/>
<evidence type="ECO:0000256" key="1">
    <source>
        <dbReference type="SAM" id="SignalP"/>
    </source>
</evidence>
<organism evidence="2 3">
    <name type="scientific">Serratia marcescens</name>
    <dbReference type="NCBI Taxonomy" id="615"/>
    <lineage>
        <taxon>Bacteria</taxon>
        <taxon>Pseudomonadati</taxon>
        <taxon>Pseudomonadota</taxon>
        <taxon>Gammaproteobacteria</taxon>
        <taxon>Enterobacterales</taxon>
        <taxon>Yersiniaceae</taxon>
        <taxon>Serratia</taxon>
    </lineage>
</organism>
<proteinExistence type="predicted"/>
<accession>A0AA46KAZ6</accession>
<keyword evidence="1" id="KW-0732">Signal</keyword>
<feature type="signal peptide" evidence="1">
    <location>
        <begin position="1"/>
        <end position="21"/>
    </location>
</feature>
<reference evidence="2 3" key="1">
    <citation type="submission" date="2019-06" db="EMBL/GenBank/DDBJ databases">
        <authorList>
            <person name="Deangelis K."/>
            <person name="Huntemann M."/>
            <person name="Clum A."/>
            <person name="Pillay M."/>
            <person name="Palaniappan K."/>
            <person name="Varghese N."/>
            <person name="Mikhailova N."/>
            <person name="Stamatis D."/>
            <person name="Reddy T."/>
            <person name="Daum C."/>
            <person name="Shapiro N."/>
            <person name="Ivanova N."/>
            <person name="Kyrpides N."/>
            <person name="Woyke T."/>
        </authorList>
    </citation>
    <scope>NUCLEOTIDE SEQUENCE [LARGE SCALE GENOMIC DNA]</scope>
    <source>
        <strain evidence="2 3">106R</strain>
    </source>
</reference>
<dbReference type="EMBL" id="VFMJ01000001">
    <property type="protein sequence ID" value="TQI87587.1"/>
    <property type="molecule type" value="Genomic_DNA"/>
</dbReference>
<dbReference type="InterPro" id="IPR047676">
    <property type="entry name" value="FxLYD_dom"/>
</dbReference>
<evidence type="ECO:0000313" key="3">
    <source>
        <dbReference type="Proteomes" id="UP000320710"/>
    </source>
</evidence>
<sequence>MFRKIGLLAVLSAAFSGYALAENISKDVELTGLKFADTANGLKNIIGTGTNKTDHEINMVMIKFNLLQNGQIIGQAVDMANHVEPGQSWKISAAYNSIALKPDSFRVTEVSVH</sequence>
<reference evidence="2 3" key="2">
    <citation type="submission" date="2019-07" db="EMBL/GenBank/DDBJ databases">
        <title>Investigation of anaerobic lignin degradation for improved lignocellulosic biofuels.</title>
        <authorList>
            <person name="Deangelis K.PhD."/>
        </authorList>
    </citation>
    <scope>NUCLEOTIDE SEQUENCE [LARGE SCALE GENOMIC DNA]</scope>
    <source>
        <strain evidence="2 3">106R</strain>
    </source>
</reference>
<gene>
    <name evidence="2" type="ORF">FHU12_5288</name>
</gene>
<dbReference type="RefSeq" id="WP_168188561.1">
    <property type="nucleotide sequence ID" value="NZ_VFMJ01000001.1"/>
</dbReference>
<dbReference type="Proteomes" id="UP000320710">
    <property type="component" value="Unassembled WGS sequence"/>
</dbReference>
<evidence type="ECO:0000313" key="2">
    <source>
        <dbReference type="EMBL" id="TQI87587.1"/>
    </source>
</evidence>
<feature type="chain" id="PRO_5041443067" description="DUF1471 domain-containing protein" evidence="1">
    <location>
        <begin position="22"/>
        <end position="113"/>
    </location>
</feature>
<dbReference type="NCBIfam" id="NF038353">
    <property type="entry name" value="FxLYD_dom"/>
    <property type="match status" value="1"/>
</dbReference>
<name>A0AA46KAZ6_SERMA</name>
<comment type="caution">
    <text evidence="2">The sequence shown here is derived from an EMBL/GenBank/DDBJ whole genome shotgun (WGS) entry which is preliminary data.</text>
</comment>